<feature type="region of interest" description="Disordered" evidence="14">
    <location>
        <begin position="59"/>
        <end position="111"/>
    </location>
</feature>
<dbReference type="PANTHER" id="PTHR23503">
    <property type="entry name" value="SOLUTE CARRIER FAMILY 2"/>
    <property type="match status" value="1"/>
</dbReference>
<sequence>MLPMRQSFSGRSSSSPVVARALSAPRSMSLHAPGVRRRSSTPLSTVLEINDDDEAEEGAKLFNGQPPAPPQRKPTTVLLPPEMRRSSTLSALSPGQSRRRSSNRSGAHGKKDLTPQIGSFFMYASVILTVMLGPQIGWQTSQLNLARFHKVEDCAENPVKPGHCIIFPGHTSVQWIMAVMGWVLGAAAGSLGSSIPAERFGRRWVIIMNAMFLVAGGTLQMLAPNIYLFALGRFFNGIASGAGSTISSVYLTEIAPPHLRAGFVVAFQATGSMGLVAVNIVHFTISGSPNSWRWMMAFPAALGAIQLLFAPFVLVESPKWLLANRRKLEAAAAFQKLYKSGSFEELELAVKLETERSVRRQILQAQESANSQAKASFWRDAWSKRCSKQFTISCILCIGRQFGGVSAVFYYSSGIFADAGIKDGRVGNLILAIVNVLAVGVVCIFMKKLPRRIALLGGIGGMIFCSIGMTMALLNKSSAAVPLTAAYVGFNSLSLSPLPFLVAAEVLPEQIKTTGISFTTFINWVCNLIVGICFPVLAEHTGDLTFVPFTGMLVCFWLSVFVMLPETKDKTVEQIQLDFRNQVGFFDKFKKIKSVDVVDEKKEGEIVPTDAASAATIAAEARRTSVEYAMSTQPPRPNFSRSA</sequence>
<evidence type="ECO:0000256" key="11">
    <source>
        <dbReference type="ARBA" id="ARBA00044668"/>
    </source>
</evidence>
<dbReference type="SUPFAM" id="SSF103473">
    <property type="entry name" value="MFS general substrate transporter"/>
    <property type="match status" value="1"/>
</dbReference>
<feature type="transmembrane region" description="Helical" evidence="15">
    <location>
        <begin position="544"/>
        <end position="564"/>
    </location>
</feature>
<comment type="catalytic activity">
    <reaction evidence="12">
        <text>D-fructose(out) = D-fructose(in)</text>
        <dbReference type="Rhea" id="RHEA:60372"/>
        <dbReference type="ChEBI" id="CHEBI:37721"/>
    </reaction>
    <physiologicalReaction direction="left-to-right" evidence="12">
        <dbReference type="Rhea" id="RHEA:60373"/>
    </physiologicalReaction>
</comment>
<comment type="catalytic activity">
    <reaction evidence="8">
        <text>D-glucose(out) = D-glucose(in)</text>
        <dbReference type="Rhea" id="RHEA:60376"/>
        <dbReference type="ChEBI" id="CHEBI:4167"/>
    </reaction>
    <physiologicalReaction direction="left-to-right" evidence="8">
        <dbReference type="Rhea" id="RHEA:60377"/>
    </physiologicalReaction>
</comment>
<evidence type="ECO:0000256" key="1">
    <source>
        <dbReference type="ARBA" id="ARBA00004141"/>
    </source>
</evidence>
<evidence type="ECO:0000259" key="16">
    <source>
        <dbReference type="PROSITE" id="PS50850"/>
    </source>
</evidence>
<feature type="transmembrane region" description="Helical" evidence="15">
    <location>
        <begin position="291"/>
        <end position="315"/>
    </location>
</feature>
<comment type="catalytic activity">
    <reaction evidence="11">
        <text>D-glucosamine(out) = D-glucosamine(in)</text>
        <dbReference type="Rhea" id="RHEA:78423"/>
        <dbReference type="ChEBI" id="CHEBI:58723"/>
    </reaction>
    <physiologicalReaction direction="left-to-right" evidence="11">
        <dbReference type="Rhea" id="RHEA:78424"/>
    </physiologicalReaction>
</comment>
<dbReference type="Gene3D" id="1.20.1250.20">
    <property type="entry name" value="MFS general substrate transporter like domains"/>
    <property type="match status" value="1"/>
</dbReference>
<comment type="subunit">
    <text evidence="2">Homodimer.</text>
</comment>
<reference evidence="17" key="1">
    <citation type="submission" date="2019-03" db="EMBL/GenBank/DDBJ databases">
        <title>Long read genome sequence of the mycoparasitic Pythium oligandrum ATCC 38472 isolated from sugarbeet rhizosphere.</title>
        <authorList>
            <person name="Gaulin E."/>
        </authorList>
    </citation>
    <scope>NUCLEOTIDE SEQUENCE</scope>
    <source>
        <strain evidence="17">ATCC 38472_TT</strain>
    </source>
</reference>
<dbReference type="PROSITE" id="PS50850">
    <property type="entry name" value="MFS"/>
    <property type="match status" value="1"/>
</dbReference>
<evidence type="ECO:0000256" key="15">
    <source>
        <dbReference type="SAM" id="Phobius"/>
    </source>
</evidence>
<feature type="transmembrane region" description="Helical" evidence="15">
    <location>
        <begin position="390"/>
        <end position="411"/>
    </location>
</feature>
<dbReference type="InterPro" id="IPR036259">
    <property type="entry name" value="MFS_trans_sf"/>
</dbReference>
<feature type="transmembrane region" description="Helical" evidence="15">
    <location>
        <begin position="204"/>
        <end position="223"/>
    </location>
</feature>
<evidence type="ECO:0000256" key="4">
    <source>
        <dbReference type="ARBA" id="ARBA00022692"/>
    </source>
</evidence>
<dbReference type="InterPro" id="IPR005828">
    <property type="entry name" value="MFS_sugar_transport-like"/>
</dbReference>
<evidence type="ECO:0000313" key="17">
    <source>
        <dbReference type="EMBL" id="TMW68064.1"/>
    </source>
</evidence>
<dbReference type="InterPro" id="IPR005829">
    <property type="entry name" value="Sugar_transporter_CS"/>
</dbReference>
<dbReference type="Proteomes" id="UP000794436">
    <property type="component" value="Unassembled WGS sequence"/>
</dbReference>
<comment type="subcellular location">
    <subcellularLocation>
        <location evidence="1">Membrane</location>
        <topology evidence="1">Multi-pass membrane protein</topology>
    </subcellularLocation>
</comment>
<dbReference type="PRINTS" id="PR00171">
    <property type="entry name" value="SUGRTRNSPORT"/>
</dbReference>
<keyword evidence="3" id="KW-0813">Transport</keyword>
<dbReference type="PANTHER" id="PTHR23503:SF8">
    <property type="entry name" value="FACILITATED GLUCOSE TRANSPORTER PROTEIN 1"/>
    <property type="match status" value="1"/>
</dbReference>
<keyword evidence="6 15" id="KW-0472">Membrane</keyword>
<comment type="catalytic activity">
    <reaction evidence="7">
        <text>D-galactose(in) = D-galactose(out)</text>
        <dbReference type="Rhea" id="RHEA:34915"/>
        <dbReference type="ChEBI" id="CHEBI:4139"/>
    </reaction>
    <physiologicalReaction direction="right-to-left" evidence="7">
        <dbReference type="Rhea" id="RHEA:34917"/>
    </physiologicalReaction>
</comment>
<organism evidence="17 18">
    <name type="scientific">Pythium oligandrum</name>
    <name type="common">Mycoparasitic fungus</name>
    <dbReference type="NCBI Taxonomy" id="41045"/>
    <lineage>
        <taxon>Eukaryota</taxon>
        <taxon>Sar</taxon>
        <taxon>Stramenopiles</taxon>
        <taxon>Oomycota</taxon>
        <taxon>Peronosporomycetes</taxon>
        <taxon>Pythiales</taxon>
        <taxon>Pythiaceae</taxon>
        <taxon>Pythium</taxon>
    </lineage>
</organism>
<dbReference type="AlphaFoldDB" id="A0A8K1CR45"/>
<feature type="transmembrane region" description="Helical" evidence="15">
    <location>
        <begin position="453"/>
        <end position="474"/>
    </location>
</feature>
<evidence type="ECO:0000256" key="7">
    <source>
        <dbReference type="ARBA" id="ARBA00044637"/>
    </source>
</evidence>
<dbReference type="PROSITE" id="PS00216">
    <property type="entry name" value="SUGAR_TRANSPORT_1"/>
    <property type="match status" value="1"/>
</dbReference>
<dbReference type="EMBL" id="SPLM01000003">
    <property type="protein sequence ID" value="TMW68064.1"/>
    <property type="molecule type" value="Genomic_DNA"/>
</dbReference>
<comment type="catalytic activity">
    <reaction evidence="9">
        <text>D-xylose(out) = D-xylose(in)</text>
        <dbReference type="Rhea" id="RHEA:78427"/>
        <dbReference type="ChEBI" id="CHEBI:53455"/>
    </reaction>
    <physiologicalReaction direction="left-to-right" evidence="9">
        <dbReference type="Rhea" id="RHEA:78428"/>
    </physiologicalReaction>
</comment>
<feature type="transmembrane region" description="Helical" evidence="15">
    <location>
        <begin position="120"/>
        <end position="138"/>
    </location>
</feature>
<feature type="transmembrane region" description="Helical" evidence="15">
    <location>
        <begin position="426"/>
        <end position="446"/>
    </location>
</feature>
<evidence type="ECO:0000256" key="10">
    <source>
        <dbReference type="ARBA" id="ARBA00044662"/>
    </source>
</evidence>
<keyword evidence="18" id="KW-1185">Reference proteome</keyword>
<dbReference type="InterPro" id="IPR045263">
    <property type="entry name" value="GLUT"/>
</dbReference>
<gene>
    <name evidence="17" type="ORF">Poli38472_007736</name>
</gene>
<evidence type="ECO:0000256" key="12">
    <source>
        <dbReference type="ARBA" id="ARBA00044710"/>
    </source>
</evidence>
<evidence type="ECO:0000256" key="9">
    <source>
        <dbReference type="ARBA" id="ARBA00044656"/>
    </source>
</evidence>
<dbReference type="GO" id="GO:0015149">
    <property type="term" value="F:hexose transmembrane transporter activity"/>
    <property type="evidence" value="ECO:0007669"/>
    <property type="project" value="TreeGrafter"/>
</dbReference>
<feature type="transmembrane region" description="Helical" evidence="15">
    <location>
        <begin position="516"/>
        <end position="538"/>
    </location>
</feature>
<feature type="compositionally biased region" description="Low complexity" evidence="14">
    <location>
        <begin position="1"/>
        <end position="25"/>
    </location>
</feature>
<evidence type="ECO:0000256" key="13">
    <source>
        <dbReference type="ARBA" id="ARBA00044780"/>
    </source>
</evidence>
<evidence type="ECO:0000256" key="8">
    <source>
        <dbReference type="ARBA" id="ARBA00044648"/>
    </source>
</evidence>
<name>A0A8K1CR45_PYTOL</name>
<dbReference type="InterPro" id="IPR020846">
    <property type="entry name" value="MFS_dom"/>
</dbReference>
<comment type="catalytic activity">
    <reaction evidence="10">
        <text>D-mannose(out) = D-mannose(in)</text>
        <dbReference type="Rhea" id="RHEA:78391"/>
        <dbReference type="ChEBI" id="CHEBI:4208"/>
    </reaction>
    <physiologicalReaction direction="left-to-right" evidence="10">
        <dbReference type="Rhea" id="RHEA:78392"/>
    </physiologicalReaction>
</comment>
<dbReference type="PROSITE" id="PS00217">
    <property type="entry name" value="SUGAR_TRANSPORT_2"/>
    <property type="match status" value="1"/>
</dbReference>
<feature type="transmembrane region" description="Helical" evidence="15">
    <location>
        <begin position="229"/>
        <end position="251"/>
    </location>
</feature>
<dbReference type="Pfam" id="PF00083">
    <property type="entry name" value="Sugar_tr"/>
    <property type="match status" value="1"/>
</dbReference>
<evidence type="ECO:0000256" key="2">
    <source>
        <dbReference type="ARBA" id="ARBA00011738"/>
    </source>
</evidence>
<evidence type="ECO:0000313" key="18">
    <source>
        <dbReference type="Proteomes" id="UP000794436"/>
    </source>
</evidence>
<dbReference type="OrthoDB" id="4540492at2759"/>
<dbReference type="GO" id="GO:0016020">
    <property type="term" value="C:membrane"/>
    <property type="evidence" value="ECO:0007669"/>
    <property type="project" value="UniProtKB-SubCell"/>
</dbReference>
<dbReference type="InterPro" id="IPR003663">
    <property type="entry name" value="Sugar/inositol_transpt"/>
</dbReference>
<feature type="transmembrane region" description="Helical" evidence="15">
    <location>
        <begin position="263"/>
        <end position="285"/>
    </location>
</feature>
<evidence type="ECO:0000256" key="6">
    <source>
        <dbReference type="ARBA" id="ARBA00023136"/>
    </source>
</evidence>
<proteinExistence type="predicted"/>
<keyword evidence="4 15" id="KW-0812">Transmembrane</keyword>
<protein>
    <recommendedName>
        <fullName evidence="13">Hexose transporter 1</fullName>
    </recommendedName>
</protein>
<feature type="domain" description="Major facilitator superfamily (MFS) profile" evidence="16">
    <location>
        <begin position="125"/>
        <end position="568"/>
    </location>
</feature>
<comment type="caution">
    <text evidence="17">The sequence shown here is derived from an EMBL/GenBank/DDBJ whole genome shotgun (WGS) entry which is preliminary data.</text>
</comment>
<feature type="transmembrane region" description="Helical" evidence="15">
    <location>
        <begin position="480"/>
        <end position="504"/>
    </location>
</feature>
<keyword evidence="5 15" id="KW-1133">Transmembrane helix</keyword>
<evidence type="ECO:0000256" key="5">
    <source>
        <dbReference type="ARBA" id="ARBA00022989"/>
    </source>
</evidence>
<feature type="transmembrane region" description="Helical" evidence="15">
    <location>
        <begin position="175"/>
        <end position="192"/>
    </location>
</feature>
<evidence type="ECO:0000256" key="14">
    <source>
        <dbReference type="SAM" id="MobiDB-lite"/>
    </source>
</evidence>
<accession>A0A8K1CR45</accession>
<feature type="compositionally biased region" description="Polar residues" evidence="14">
    <location>
        <begin position="86"/>
        <end position="96"/>
    </location>
</feature>
<feature type="region of interest" description="Disordered" evidence="14">
    <location>
        <begin position="1"/>
        <end position="44"/>
    </location>
</feature>
<evidence type="ECO:0000256" key="3">
    <source>
        <dbReference type="ARBA" id="ARBA00022448"/>
    </source>
</evidence>